<dbReference type="GO" id="GO:0005525">
    <property type="term" value="F:GTP binding"/>
    <property type="evidence" value="ECO:0007669"/>
    <property type="project" value="UniProtKB-UniRule"/>
</dbReference>
<dbReference type="Gene3D" id="3.40.50.300">
    <property type="entry name" value="P-loop containing nucleotide triphosphate hydrolases"/>
    <property type="match status" value="1"/>
</dbReference>
<dbReference type="AlphaFoldDB" id="A0A7C9P9D1"/>
<dbReference type="NCBIfam" id="TIGR00157">
    <property type="entry name" value="ribosome small subunit-dependent GTPase A"/>
    <property type="match status" value="1"/>
</dbReference>
<accession>A0A7C9P9D1</accession>
<comment type="function">
    <text evidence="3">One of several proteins that assist in the late maturation steps of the functional core of the 30S ribosomal subunit. Helps release RbfA from mature subunits. May play a role in the assembly of ribosomal proteins into the subunit. Circularly permuted GTPase that catalyzes slow GTP hydrolysis, GTPase activity is stimulated by the 30S ribosomal subunit.</text>
</comment>
<dbReference type="PROSITE" id="PS51721">
    <property type="entry name" value="G_CP"/>
    <property type="match status" value="1"/>
</dbReference>
<keyword evidence="2 3" id="KW-0342">GTP-binding</keyword>
<name>A0A7C9P9D1_9PROT</name>
<gene>
    <name evidence="3 6" type="primary">rsgA</name>
    <name evidence="6" type="ORF">GZ085_12255</name>
</gene>
<keyword evidence="3" id="KW-0690">Ribosome biogenesis</keyword>
<dbReference type="PANTHER" id="PTHR32120:SF11">
    <property type="entry name" value="SMALL RIBOSOMAL SUBUNIT BIOGENESIS GTPASE RSGA 1, MITOCHONDRIAL-RELATED"/>
    <property type="match status" value="1"/>
</dbReference>
<dbReference type="PANTHER" id="PTHR32120">
    <property type="entry name" value="SMALL RIBOSOMAL SUBUNIT BIOGENESIS GTPASE RSGA"/>
    <property type="match status" value="1"/>
</dbReference>
<evidence type="ECO:0000256" key="3">
    <source>
        <dbReference type="HAMAP-Rule" id="MF_01820"/>
    </source>
</evidence>
<dbReference type="Gene3D" id="1.10.40.50">
    <property type="entry name" value="Probable gtpase engc, domain 3"/>
    <property type="match status" value="1"/>
</dbReference>
<keyword evidence="3" id="KW-0378">Hydrolase</keyword>
<dbReference type="InterPro" id="IPR012340">
    <property type="entry name" value="NA-bd_OB-fold"/>
</dbReference>
<keyword evidence="3" id="KW-0694">RNA-binding</keyword>
<dbReference type="InterPro" id="IPR004881">
    <property type="entry name" value="Ribosome_biogen_GTPase_RsgA"/>
</dbReference>
<feature type="binding site" evidence="3">
    <location>
        <position position="253"/>
    </location>
    <ligand>
        <name>Zn(2+)</name>
        <dbReference type="ChEBI" id="CHEBI:29105"/>
    </ligand>
</feature>
<evidence type="ECO:0000313" key="7">
    <source>
        <dbReference type="Proteomes" id="UP000483432"/>
    </source>
</evidence>
<dbReference type="CDD" id="cd01854">
    <property type="entry name" value="YjeQ_EngC"/>
    <property type="match status" value="1"/>
</dbReference>
<comment type="cofactor">
    <cofactor evidence="3">
        <name>Zn(2+)</name>
        <dbReference type="ChEBI" id="CHEBI:29105"/>
    </cofactor>
    <text evidence="3">Binds 1 zinc ion per subunit.</text>
</comment>
<dbReference type="HAMAP" id="MF_01820">
    <property type="entry name" value="GTPase_RsgA"/>
    <property type="match status" value="1"/>
</dbReference>
<dbReference type="GO" id="GO:0019843">
    <property type="term" value="F:rRNA binding"/>
    <property type="evidence" value="ECO:0007669"/>
    <property type="project" value="UniProtKB-KW"/>
</dbReference>
<dbReference type="EMBL" id="JAAFGW010000215">
    <property type="protein sequence ID" value="NDP49133.1"/>
    <property type="molecule type" value="Genomic_DNA"/>
</dbReference>
<comment type="subcellular location">
    <subcellularLocation>
        <location evidence="3">Cytoplasm</location>
    </subcellularLocation>
</comment>
<evidence type="ECO:0000256" key="2">
    <source>
        <dbReference type="ARBA" id="ARBA00023134"/>
    </source>
</evidence>
<dbReference type="GO" id="GO:0042274">
    <property type="term" value="P:ribosomal small subunit biogenesis"/>
    <property type="evidence" value="ECO:0007669"/>
    <property type="project" value="UniProtKB-UniRule"/>
</dbReference>
<dbReference type="EC" id="3.6.1.-" evidence="3"/>
<dbReference type="Pfam" id="PF03193">
    <property type="entry name" value="RsgA_GTPase"/>
    <property type="match status" value="1"/>
</dbReference>
<organism evidence="6 7">
    <name type="scientific">Sulfuriferula multivorans</name>
    <dbReference type="NCBI Taxonomy" id="1559896"/>
    <lineage>
        <taxon>Bacteria</taxon>
        <taxon>Pseudomonadati</taxon>
        <taxon>Pseudomonadota</taxon>
        <taxon>Betaproteobacteria</taxon>
        <taxon>Nitrosomonadales</taxon>
        <taxon>Sulfuricellaceae</taxon>
        <taxon>Sulfuriferula</taxon>
    </lineage>
</organism>
<comment type="similarity">
    <text evidence="3">Belongs to the TRAFAC class YlqF/YawG GTPase family. RsgA subfamily.</text>
</comment>
<dbReference type="GO" id="GO:0005737">
    <property type="term" value="C:cytoplasm"/>
    <property type="evidence" value="ECO:0007669"/>
    <property type="project" value="UniProtKB-SubCell"/>
</dbReference>
<feature type="domain" description="CP-type G" evidence="5">
    <location>
        <begin position="67"/>
        <end position="222"/>
    </location>
</feature>
<feature type="binding site" evidence="3">
    <location>
        <begin position="115"/>
        <end position="118"/>
    </location>
    <ligand>
        <name>GTP</name>
        <dbReference type="ChEBI" id="CHEBI:37565"/>
    </ligand>
</feature>
<dbReference type="InterPro" id="IPR030378">
    <property type="entry name" value="G_CP_dom"/>
</dbReference>
<proteinExistence type="inferred from homology"/>
<keyword evidence="3" id="KW-0479">Metal-binding</keyword>
<feature type="domain" description="EngC GTPase" evidence="4">
    <location>
        <begin position="76"/>
        <end position="220"/>
    </location>
</feature>
<keyword evidence="3" id="KW-0699">rRNA-binding</keyword>
<dbReference type="Proteomes" id="UP000483432">
    <property type="component" value="Unassembled WGS sequence"/>
</dbReference>
<dbReference type="InterPro" id="IPR027417">
    <property type="entry name" value="P-loop_NTPase"/>
</dbReference>
<protein>
    <recommendedName>
        <fullName evidence="3">Small ribosomal subunit biogenesis GTPase RsgA</fullName>
        <ecNumber evidence="3">3.6.1.-</ecNumber>
    </recommendedName>
</protein>
<dbReference type="Gene3D" id="2.40.50.140">
    <property type="entry name" value="Nucleic acid-binding proteins"/>
    <property type="match status" value="1"/>
</dbReference>
<feature type="binding site" evidence="3">
    <location>
        <position position="259"/>
    </location>
    <ligand>
        <name>Zn(2+)</name>
        <dbReference type="ChEBI" id="CHEBI:29105"/>
    </ligand>
</feature>
<sequence length="292" mass="31989">MTALTGRVIAAFSRRFIVETVSGELPCQVKGRHLRVVCGDMVEIRRDGDAGVIEAVLPRTSLLYRSDAFKSKAIAANVTQLAVVVAARPSFSMELVQRCILAAEDQDILSLVILNKTDLPETPSALDRLGLLTRIGYPLLTLSALNDVAPLRPALHGHTTLLIGQSGMGKSTLINAMFPLAGVRTAEYSEALDSGRHTTTHTRLHRLDAESAVIDSPGLQEFALQHMDVHALANAFIDFRPYLGHCRFRDCKHETEPGCRLHEAVAAGEVDASRLKLFQILRRLQQNAAQRL</sequence>
<feature type="binding site" evidence="3">
    <location>
        <position position="251"/>
    </location>
    <ligand>
        <name>Zn(2+)</name>
        <dbReference type="ChEBI" id="CHEBI:29105"/>
    </ligand>
</feature>
<evidence type="ECO:0000256" key="1">
    <source>
        <dbReference type="ARBA" id="ARBA00022741"/>
    </source>
</evidence>
<dbReference type="InterPro" id="IPR010914">
    <property type="entry name" value="RsgA_GTPase_dom"/>
</dbReference>
<dbReference type="SUPFAM" id="SSF52540">
    <property type="entry name" value="P-loop containing nucleoside triphosphate hydrolases"/>
    <property type="match status" value="1"/>
</dbReference>
<evidence type="ECO:0000259" key="4">
    <source>
        <dbReference type="PROSITE" id="PS50936"/>
    </source>
</evidence>
<feature type="binding site" evidence="3">
    <location>
        <begin position="164"/>
        <end position="172"/>
    </location>
    <ligand>
        <name>GTP</name>
        <dbReference type="ChEBI" id="CHEBI:37565"/>
    </ligand>
</feature>
<evidence type="ECO:0000313" key="6">
    <source>
        <dbReference type="EMBL" id="NDP49133.1"/>
    </source>
</evidence>
<comment type="subunit">
    <text evidence="3">Monomer. Associates with 30S ribosomal subunit, binds 16S rRNA.</text>
</comment>
<keyword evidence="1 3" id="KW-0547">Nucleotide-binding</keyword>
<dbReference type="GO" id="GO:0003924">
    <property type="term" value="F:GTPase activity"/>
    <property type="evidence" value="ECO:0007669"/>
    <property type="project" value="UniProtKB-UniRule"/>
</dbReference>
<dbReference type="PROSITE" id="PS50936">
    <property type="entry name" value="ENGC_GTPASE"/>
    <property type="match status" value="1"/>
</dbReference>
<evidence type="ECO:0000259" key="5">
    <source>
        <dbReference type="PROSITE" id="PS51721"/>
    </source>
</evidence>
<keyword evidence="3" id="KW-0963">Cytoplasm</keyword>
<reference evidence="6 7" key="1">
    <citation type="submission" date="2019-09" db="EMBL/GenBank/DDBJ databases">
        <title>H2 Metabolism Revealed by Metagenomic Analysis in Subglacial Sediment of East Antarctica.</title>
        <authorList>
            <person name="Yang Z."/>
            <person name="Zhang Y."/>
            <person name="Lv Y."/>
            <person name="Yan W."/>
            <person name="Xiao X."/>
            <person name="Sun B."/>
            <person name="Ma H."/>
        </authorList>
    </citation>
    <scope>NUCLEOTIDE SEQUENCE [LARGE SCALE GENOMIC DNA]</scope>
    <source>
        <strain evidence="6">Bin2_2</strain>
    </source>
</reference>
<dbReference type="GO" id="GO:0046872">
    <property type="term" value="F:metal ion binding"/>
    <property type="evidence" value="ECO:0007669"/>
    <property type="project" value="UniProtKB-KW"/>
</dbReference>
<feature type="binding site" evidence="3">
    <location>
        <position position="246"/>
    </location>
    <ligand>
        <name>Zn(2+)</name>
        <dbReference type="ChEBI" id="CHEBI:29105"/>
    </ligand>
</feature>
<keyword evidence="3" id="KW-0862">Zinc</keyword>
<comment type="caution">
    <text evidence="6">The sequence shown here is derived from an EMBL/GenBank/DDBJ whole genome shotgun (WGS) entry which is preliminary data.</text>
</comment>